<evidence type="ECO:0000256" key="1">
    <source>
        <dbReference type="SAM" id="MobiDB-lite"/>
    </source>
</evidence>
<feature type="transmembrane region" description="Helical" evidence="2">
    <location>
        <begin position="20"/>
        <end position="39"/>
    </location>
</feature>
<feature type="region of interest" description="Disordered" evidence="1">
    <location>
        <begin position="75"/>
        <end position="106"/>
    </location>
</feature>
<dbReference type="EMBL" id="QCYY01000450">
    <property type="protein sequence ID" value="ROT85052.1"/>
    <property type="molecule type" value="Genomic_DNA"/>
</dbReference>
<keyword evidence="2" id="KW-0472">Membrane</keyword>
<comment type="caution">
    <text evidence="3">The sequence shown here is derived from an EMBL/GenBank/DDBJ whole genome shotgun (WGS) entry which is preliminary data.</text>
</comment>
<reference evidence="3 4" key="1">
    <citation type="submission" date="2018-04" db="EMBL/GenBank/DDBJ databases">
        <authorList>
            <person name="Zhang X."/>
            <person name="Yuan J."/>
            <person name="Li F."/>
            <person name="Xiang J."/>
        </authorList>
    </citation>
    <scope>NUCLEOTIDE SEQUENCE [LARGE SCALE GENOMIC DNA]</scope>
    <source>
        <tissue evidence="3">Muscle</tissue>
    </source>
</reference>
<evidence type="ECO:0000313" key="4">
    <source>
        <dbReference type="Proteomes" id="UP000283509"/>
    </source>
</evidence>
<keyword evidence="2" id="KW-0812">Transmembrane</keyword>
<proteinExistence type="predicted"/>
<evidence type="ECO:0000256" key="2">
    <source>
        <dbReference type="SAM" id="Phobius"/>
    </source>
</evidence>
<name>A0A3R7Q3F5_PENVA</name>
<sequence length="106" mass="11744">MCSSSLTILRCMEGSKRRTAWRSAVLLMAVLYISLDLLFRNYDVTRLDRNDDVAGPGRGDDVIANGVAITTRRLLPQQGTSKIQSEDATKTGKSASQDPSRLRTRE</sequence>
<accession>A0A3R7Q3F5</accession>
<organism evidence="3 4">
    <name type="scientific">Penaeus vannamei</name>
    <name type="common">Whiteleg shrimp</name>
    <name type="synonym">Litopenaeus vannamei</name>
    <dbReference type="NCBI Taxonomy" id="6689"/>
    <lineage>
        <taxon>Eukaryota</taxon>
        <taxon>Metazoa</taxon>
        <taxon>Ecdysozoa</taxon>
        <taxon>Arthropoda</taxon>
        <taxon>Crustacea</taxon>
        <taxon>Multicrustacea</taxon>
        <taxon>Malacostraca</taxon>
        <taxon>Eumalacostraca</taxon>
        <taxon>Eucarida</taxon>
        <taxon>Decapoda</taxon>
        <taxon>Dendrobranchiata</taxon>
        <taxon>Penaeoidea</taxon>
        <taxon>Penaeidae</taxon>
        <taxon>Penaeus</taxon>
    </lineage>
</organism>
<reference evidence="3 4" key="2">
    <citation type="submission" date="2019-01" db="EMBL/GenBank/DDBJ databases">
        <title>The decoding of complex shrimp genome reveals the adaptation for benthos swimmer, frequently molting mechanism and breeding impact on genome.</title>
        <authorList>
            <person name="Sun Y."/>
            <person name="Gao Y."/>
            <person name="Yu Y."/>
        </authorList>
    </citation>
    <scope>NUCLEOTIDE SEQUENCE [LARGE SCALE GENOMIC DNA]</scope>
    <source>
        <tissue evidence="3">Muscle</tissue>
    </source>
</reference>
<keyword evidence="4" id="KW-1185">Reference proteome</keyword>
<dbReference type="AlphaFoldDB" id="A0A3R7Q3F5"/>
<keyword evidence="2" id="KW-1133">Transmembrane helix</keyword>
<evidence type="ECO:0000313" key="3">
    <source>
        <dbReference type="EMBL" id="ROT85052.1"/>
    </source>
</evidence>
<gene>
    <name evidence="3" type="ORF">C7M84_021455</name>
</gene>
<dbReference type="Proteomes" id="UP000283509">
    <property type="component" value="Unassembled WGS sequence"/>
</dbReference>
<protein>
    <submittedName>
        <fullName evidence="3">Uncharacterized protein</fullName>
    </submittedName>
</protein>